<protein>
    <submittedName>
        <fullName evidence="2">Tautomerase family protein</fullName>
    </submittedName>
</protein>
<dbReference type="InterPro" id="IPR004370">
    <property type="entry name" value="4-OT-like_dom"/>
</dbReference>
<dbReference type="Proteomes" id="UP000689967">
    <property type="component" value="Unassembled WGS sequence"/>
</dbReference>
<evidence type="ECO:0000313" key="3">
    <source>
        <dbReference type="Proteomes" id="UP000689967"/>
    </source>
</evidence>
<feature type="domain" description="4-oxalocrotonate tautomerase-like" evidence="1">
    <location>
        <begin position="2"/>
        <end position="60"/>
    </location>
</feature>
<evidence type="ECO:0000313" key="2">
    <source>
        <dbReference type="EMBL" id="MBU8543007.1"/>
    </source>
</evidence>
<sequence>MPEIIIYAVAGRTTDQKRALVRDMTEAMVKNFGVPAEAVTIQIVEADKDSKAKGGVLFSER</sequence>
<gene>
    <name evidence="2" type="ORF">JJQ90_04785</name>
</gene>
<dbReference type="RefSeq" id="WP_216873300.1">
    <property type="nucleotide sequence ID" value="NZ_JAERQM010000001.1"/>
</dbReference>
<organism evidence="2 3">
    <name type="scientific">Falsiroseomonas oleicola</name>
    <dbReference type="NCBI Taxonomy" id="2801474"/>
    <lineage>
        <taxon>Bacteria</taxon>
        <taxon>Pseudomonadati</taxon>
        <taxon>Pseudomonadota</taxon>
        <taxon>Alphaproteobacteria</taxon>
        <taxon>Acetobacterales</taxon>
        <taxon>Roseomonadaceae</taxon>
        <taxon>Falsiroseomonas</taxon>
    </lineage>
</organism>
<accession>A0ABS6H2W3</accession>
<dbReference type="PANTHER" id="PTHR35530:SF1">
    <property type="entry name" value="2-HYDROXYMUCONATE TAUTOMERASE"/>
    <property type="match status" value="1"/>
</dbReference>
<dbReference type="Pfam" id="PF01361">
    <property type="entry name" value="Tautomerase"/>
    <property type="match status" value="1"/>
</dbReference>
<reference evidence="2 3" key="1">
    <citation type="submission" date="2021-01" db="EMBL/GenBank/DDBJ databases">
        <title>Roseomonas sp. nov, a bacterium isolated from an oil production mixture in Yumen Oilfield.</title>
        <authorList>
            <person name="Wu D."/>
        </authorList>
    </citation>
    <scope>NUCLEOTIDE SEQUENCE [LARGE SCALE GENOMIC DNA]</scope>
    <source>
        <strain evidence="2 3">ROY-5-3</strain>
    </source>
</reference>
<evidence type="ECO:0000259" key="1">
    <source>
        <dbReference type="Pfam" id="PF01361"/>
    </source>
</evidence>
<proteinExistence type="predicted"/>
<comment type="caution">
    <text evidence="2">The sequence shown here is derived from an EMBL/GenBank/DDBJ whole genome shotgun (WGS) entry which is preliminary data.</text>
</comment>
<name>A0ABS6H2W3_9PROT</name>
<dbReference type="PANTHER" id="PTHR35530">
    <property type="entry name" value="TAUTOMERASE-RELATED"/>
    <property type="match status" value="1"/>
</dbReference>
<keyword evidence="3" id="KW-1185">Reference proteome</keyword>
<dbReference type="EMBL" id="JAERQM010000001">
    <property type="protein sequence ID" value="MBU8543007.1"/>
    <property type="molecule type" value="Genomic_DNA"/>
</dbReference>